<evidence type="ECO:0000313" key="9">
    <source>
        <dbReference type="EMBL" id="KMZ60636.1"/>
    </source>
</evidence>
<feature type="transmembrane region" description="Helical" evidence="8">
    <location>
        <begin position="235"/>
        <end position="252"/>
    </location>
</feature>
<dbReference type="STRING" id="29655.A0A0K9NV65"/>
<keyword evidence="10" id="KW-1185">Reference proteome</keyword>
<dbReference type="InterPro" id="IPR005599">
    <property type="entry name" value="GPI_mannosylTrfase"/>
</dbReference>
<comment type="caution">
    <text evidence="9">The sequence shown here is derived from an EMBL/GenBank/DDBJ whole genome shotgun (WGS) entry which is preliminary data.</text>
</comment>
<keyword evidence="6 8" id="KW-1133">Transmembrane helix</keyword>
<reference evidence="10" key="1">
    <citation type="journal article" date="2016" name="Nature">
        <title>The genome of the seagrass Zostera marina reveals angiosperm adaptation to the sea.</title>
        <authorList>
            <person name="Olsen J.L."/>
            <person name="Rouze P."/>
            <person name="Verhelst B."/>
            <person name="Lin Y.-C."/>
            <person name="Bayer T."/>
            <person name="Collen J."/>
            <person name="Dattolo E."/>
            <person name="De Paoli E."/>
            <person name="Dittami S."/>
            <person name="Maumus F."/>
            <person name="Michel G."/>
            <person name="Kersting A."/>
            <person name="Lauritano C."/>
            <person name="Lohaus R."/>
            <person name="Toepel M."/>
            <person name="Tonon T."/>
            <person name="Vanneste K."/>
            <person name="Amirebrahimi M."/>
            <person name="Brakel J."/>
            <person name="Bostroem C."/>
            <person name="Chovatia M."/>
            <person name="Grimwood J."/>
            <person name="Jenkins J.W."/>
            <person name="Jueterbock A."/>
            <person name="Mraz A."/>
            <person name="Stam W.T."/>
            <person name="Tice H."/>
            <person name="Bornberg-Bauer E."/>
            <person name="Green P.J."/>
            <person name="Pearson G.A."/>
            <person name="Procaccini G."/>
            <person name="Duarte C.M."/>
            <person name="Schmutz J."/>
            <person name="Reusch T.B.H."/>
            <person name="Van de Peer Y."/>
        </authorList>
    </citation>
    <scope>NUCLEOTIDE SEQUENCE [LARGE SCALE GENOMIC DNA]</scope>
    <source>
        <strain evidence="10">cv. Finnish</strain>
    </source>
</reference>
<feature type="transmembrane region" description="Helical" evidence="8">
    <location>
        <begin position="341"/>
        <end position="360"/>
    </location>
</feature>
<evidence type="ECO:0000256" key="4">
    <source>
        <dbReference type="ARBA" id="ARBA00022692"/>
    </source>
</evidence>
<keyword evidence="4 8" id="KW-0812">Transmembrane</keyword>
<evidence type="ECO:0000256" key="1">
    <source>
        <dbReference type="ARBA" id="ARBA00004477"/>
    </source>
</evidence>
<evidence type="ECO:0000256" key="7">
    <source>
        <dbReference type="ARBA" id="ARBA00023136"/>
    </source>
</evidence>
<dbReference type="EMBL" id="LFYR01001606">
    <property type="protein sequence ID" value="KMZ60636.1"/>
    <property type="molecule type" value="Genomic_DNA"/>
</dbReference>
<keyword evidence="7 8" id="KW-0472">Membrane</keyword>
<evidence type="ECO:0000256" key="6">
    <source>
        <dbReference type="ARBA" id="ARBA00022989"/>
    </source>
</evidence>
<dbReference type="GO" id="GO:0006506">
    <property type="term" value="P:GPI anchor biosynthetic process"/>
    <property type="evidence" value="ECO:0000318"/>
    <property type="project" value="GO_Central"/>
</dbReference>
<evidence type="ECO:0000313" key="10">
    <source>
        <dbReference type="Proteomes" id="UP000036987"/>
    </source>
</evidence>
<accession>A0A0K9NV65</accession>
<gene>
    <name evidence="9" type="ORF">ZOSMA_58G00940</name>
</gene>
<evidence type="ECO:0000256" key="8">
    <source>
        <dbReference type="RuleBase" id="RU363075"/>
    </source>
</evidence>
<dbReference type="GO" id="GO:0000026">
    <property type="term" value="F:alpha-1,2-mannosyltransferase activity"/>
    <property type="evidence" value="ECO:0000318"/>
    <property type="project" value="GO_Central"/>
</dbReference>
<feature type="transmembrane region" description="Helical" evidence="8">
    <location>
        <begin position="381"/>
        <end position="401"/>
    </location>
</feature>
<keyword evidence="3 9" id="KW-0808">Transferase</keyword>
<dbReference type="OMA" id="HHMVFNN"/>
<dbReference type="Pfam" id="PF03901">
    <property type="entry name" value="Glyco_transf_22"/>
    <property type="match status" value="1"/>
</dbReference>
<sequence length="535" mass="62621">MARRRSTKINQVGKPNPKKIQTLDTYSYISLIVSSERRIWLFCLVFRVLNSLLIRTYFDPDEHWQSLEVAHRIAFGYGHLTWEWKKGIRSYLHPMVFVFLYKVLDFLRLDTPWFMIRAPRILQSIFSSVGDLYLYKLSHLIFDVHVARWTLFCQLTNWFMFFCIPRTYSNSMETVLTTVGLFYWFSSKNSPQSCVISSRKLGLLFAALSCAIRPTSAITWLYVGFISLLWMGDKLVFVLLEVIPIGILVSSLSCLLDRLMYGSWVIVPYNFFKFNFLSSGGNFYGTHKWHWYFTQGFSAMIFTFLPWSLHGIYKAKEWRFSGLIAWVLVIYSTFGHKEFRFVLPMLPLALMFSGFSLATMSHRLSHDKPFYVHGNRHSKRMLVVIFLVLTNLPMALYTSLFHQSGREAAMNYLASEAHEGKVRNVLFLMPCHSTPYYSTLHYNLPMRFLDCSPIDAKESIVESDQFKMDPVGFVSIMVANWSLPSHVVVFDLEERKIRDLLHSHFFIEVKRFFNAHFPVGEDLREFVSLYASLKQ</sequence>
<dbReference type="PANTHER" id="PTHR22760:SF4">
    <property type="entry name" value="GPI MANNOSYLTRANSFERASE 3"/>
    <property type="match status" value="1"/>
</dbReference>
<organism evidence="9 10">
    <name type="scientific">Zostera marina</name>
    <name type="common">Eelgrass</name>
    <dbReference type="NCBI Taxonomy" id="29655"/>
    <lineage>
        <taxon>Eukaryota</taxon>
        <taxon>Viridiplantae</taxon>
        <taxon>Streptophyta</taxon>
        <taxon>Embryophyta</taxon>
        <taxon>Tracheophyta</taxon>
        <taxon>Spermatophyta</taxon>
        <taxon>Magnoliopsida</taxon>
        <taxon>Liliopsida</taxon>
        <taxon>Zosteraceae</taxon>
        <taxon>Zostera</taxon>
    </lineage>
</organism>
<evidence type="ECO:0000256" key="5">
    <source>
        <dbReference type="ARBA" id="ARBA00022824"/>
    </source>
</evidence>
<evidence type="ECO:0000256" key="2">
    <source>
        <dbReference type="ARBA" id="ARBA00022676"/>
    </source>
</evidence>
<feature type="transmembrane region" description="Helical" evidence="8">
    <location>
        <begin position="289"/>
        <end position="309"/>
    </location>
</feature>
<dbReference type="AlphaFoldDB" id="A0A0K9NV65"/>
<keyword evidence="5 8" id="KW-0256">Endoplasmic reticulum</keyword>
<proteinExistence type="inferred from homology"/>
<dbReference type="EC" id="2.4.1.-" evidence="8"/>
<comment type="subcellular location">
    <subcellularLocation>
        <location evidence="1 8">Endoplasmic reticulum membrane</location>
        <topology evidence="1 8">Multi-pass membrane protein</topology>
    </subcellularLocation>
</comment>
<dbReference type="OrthoDB" id="416834at2759"/>
<protein>
    <recommendedName>
        <fullName evidence="8">Mannosyltransferase</fullName>
        <ecNumber evidence="8">2.4.1.-</ecNumber>
    </recommendedName>
</protein>
<feature type="transmembrane region" description="Helical" evidence="8">
    <location>
        <begin position="318"/>
        <end position="335"/>
    </location>
</feature>
<evidence type="ECO:0000256" key="3">
    <source>
        <dbReference type="ARBA" id="ARBA00022679"/>
    </source>
</evidence>
<dbReference type="GO" id="GO:0005789">
    <property type="term" value="C:endoplasmic reticulum membrane"/>
    <property type="evidence" value="ECO:0000318"/>
    <property type="project" value="GO_Central"/>
</dbReference>
<dbReference type="PANTHER" id="PTHR22760">
    <property type="entry name" value="GLYCOSYLTRANSFERASE"/>
    <property type="match status" value="1"/>
</dbReference>
<name>A0A0K9NV65_ZOSMR</name>
<comment type="similarity">
    <text evidence="8">Belongs to the glycosyltransferase 22 family.</text>
</comment>
<dbReference type="Proteomes" id="UP000036987">
    <property type="component" value="Unassembled WGS sequence"/>
</dbReference>
<keyword evidence="2 8" id="KW-0328">Glycosyltransferase</keyword>
<feature type="transmembrane region" description="Helical" evidence="8">
    <location>
        <begin position="201"/>
        <end position="223"/>
    </location>
</feature>
<feature type="transmembrane region" description="Helical" evidence="8">
    <location>
        <begin position="259"/>
        <end position="277"/>
    </location>
</feature>